<evidence type="ECO:0000313" key="5">
    <source>
        <dbReference type="RefSeq" id="XP_014666955.1"/>
    </source>
</evidence>
<dbReference type="PANTHER" id="PTHR14969">
    <property type="entry name" value="SPHINGOSINE-1-PHOSPHATE PHOSPHOHYDROLASE"/>
    <property type="match status" value="1"/>
</dbReference>
<evidence type="ECO:0000313" key="4">
    <source>
        <dbReference type="Proteomes" id="UP000695022"/>
    </source>
</evidence>
<feature type="transmembrane region" description="Helical" evidence="2">
    <location>
        <begin position="169"/>
        <end position="190"/>
    </location>
</feature>
<dbReference type="Pfam" id="PF01569">
    <property type="entry name" value="PAP2"/>
    <property type="match status" value="1"/>
</dbReference>
<dbReference type="InterPro" id="IPR000326">
    <property type="entry name" value="PAP2/HPO"/>
</dbReference>
<organism evidence="4 5">
    <name type="scientific">Priapulus caudatus</name>
    <name type="common">Priapulid worm</name>
    <dbReference type="NCBI Taxonomy" id="37621"/>
    <lineage>
        <taxon>Eukaryota</taxon>
        <taxon>Metazoa</taxon>
        <taxon>Ecdysozoa</taxon>
        <taxon>Scalidophora</taxon>
        <taxon>Priapulida</taxon>
        <taxon>Priapulimorpha</taxon>
        <taxon>Priapulimorphida</taxon>
        <taxon>Priapulidae</taxon>
        <taxon>Priapulus</taxon>
    </lineage>
</organism>
<feature type="domain" description="Phosphatidic acid phosphatase type 2/haloperoxidase" evidence="3">
    <location>
        <begin position="103"/>
        <end position="214"/>
    </location>
</feature>
<keyword evidence="4" id="KW-1185">Reference proteome</keyword>
<keyword evidence="2" id="KW-0472">Membrane</keyword>
<gene>
    <name evidence="5" type="primary">LOC106808659</name>
</gene>
<sequence>MSSLKNRSSASAPADEASKSLQHGTPTKDCGQVYNEDSGIFYWLFIVDMTLTRMLGICAKPESPLGMFRPVMKALEISGHGVPWIGACLIGLAVSHRPEMYELLINVLTAIAIDLLIVSTIKVICRRRRPAENQMDMFVTVSIDNYSFPSGHATRAAMMTCLFILKTNLSCFSVVSVVVWATAVCISRVMLGRHHVFDVLAGAVLGCLEYRLVGAIWIQQETCVALMQPFQASFHI</sequence>
<name>A0ABM1E434_PRICU</name>
<feature type="compositionally biased region" description="Polar residues" evidence="1">
    <location>
        <begin position="1"/>
        <end position="11"/>
    </location>
</feature>
<feature type="transmembrane region" description="Helical" evidence="2">
    <location>
        <begin position="80"/>
        <end position="97"/>
    </location>
</feature>
<dbReference type="PANTHER" id="PTHR14969:SF13">
    <property type="entry name" value="AT30094P"/>
    <property type="match status" value="1"/>
</dbReference>
<dbReference type="SMART" id="SM00014">
    <property type="entry name" value="acidPPc"/>
    <property type="match status" value="1"/>
</dbReference>
<feature type="transmembrane region" description="Helical" evidence="2">
    <location>
        <begin position="103"/>
        <end position="125"/>
    </location>
</feature>
<proteinExistence type="predicted"/>
<dbReference type="CDD" id="cd03391">
    <property type="entry name" value="PAP2_containing_2_like"/>
    <property type="match status" value="1"/>
</dbReference>
<dbReference type="Gene3D" id="1.20.144.10">
    <property type="entry name" value="Phosphatidic acid phosphatase type 2/haloperoxidase"/>
    <property type="match status" value="1"/>
</dbReference>
<keyword evidence="2" id="KW-0812">Transmembrane</keyword>
<feature type="region of interest" description="Disordered" evidence="1">
    <location>
        <begin position="1"/>
        <end position="25"/>
    </location>
</feature>
<evidence type="ECO:0000256" key="2">
    <source>
        <dbReference type="SAM" id="Phobius"/>
    </source>
</evidence>
<dbReference type="Proteomes" id="UP000695022">
    <property type="component" value="Unplaced"/>
</dbReference>
<dbReference type="InterPro" id="IPR036938">
    <property type="entry name" value="PAP2/HPO_sf"/>
</dbReference>
<dbReference type="RefSeq" id="XP_014666955.1">
    <property type="nucleotide sequence ID" value="XM_014811469.1"/>
</dbReference>
<dbReference type="GeneID" id="106808659"/>
<evidence type="ECO:0000259" key="3">
    <source>
        <dbReference type="SMART" id="SM00014"/>
    </source>
</evidence>
<evidence type="ECO:0000256" key="1">
    <source>
        <dbReference type="SAM" id="MobiDB-lite"/>
    </source>
</evidence>
<dbReference type="SUPFAM" id="SSF48317">
    <property type="entry name" value="Acid phosphatase/Vanadium-dependent haloperoxidase"/>
    <property type="match status" value="1"/>
</dbReference>
<protein>
    <submittedName>
        <fullName evidence="5">Presqualene diphosphate phosphatase-like</fullName>
    </submittedName>
</protein>
<keyword evidence="2" id="KW-1133">Transmembrane helix</keyword>
<reference evidence="5" key="1">
    <citation type="submission" date="2025-08" db="UniProtKB">
        <authorList>
            <consortium name="RefSeq"/>
        </authorList>
    </citation>
    <scope>IDENTIFICATION</scope>
</reference>
<feature type="transmembrane region" description="Helical" evidence="2">
    <location>
        <begin position="196"/>
        <end position="218"/>
    </location>
</feature>
<accession>A0ABM1E434</accession>